<name>A0A7X0MGV5_9SPHI</name>
<sequence>MNTQRRSSVLITGATGTIGSELARQLSAKGFTFRAMVRAGADISSISQLPGVELVKGDFNDPESIAGALAGVERAFLLTNSTEMAEKQQLTFVDSAKKAGVKHIVKLSQFAARIDSPVRFLRYHAAVEQRIIELGISYTFLRPNLFMQGLLLLQDAIKYQGKFFAPVGDAKISIVDIRDIAAMAAIALTDDKHEGKIYDLTGPEALTHSQMATYLSEATGNNIQFVNVSPEEMRQAVLSVGMPEWQADGLIEDFAHYSRGEAAVITSAIKVVTGKDPFSFKSFVRDYSGAFVQ</sequence>
<dbReference type="Pfam" id="PF05368">
    <property type="entry name" value="NmrA"/>
    <property type="match status" value="1"/>
</dbReference>
<protein>
    <submittedName>
        <fullName evidence="2">Uncharacterized protein YbjT (DUF2867 family)</fullName>
    </submittedName>
</protein>
<dbReference type="InterPro" id="IPR008030">
    <property type="entry name" value="NmrA-like"/>
</dbReference>
<evidence type="ECO:0000313" key="2">
    <source>
        <dbReference type="EMBL" id="MBB6498737.1"/>
    </source>
</evidence>
<organism evidence="2 3">
    <name type="scientific">Pedobacter cryoconitis</name>
    <dbReference type="NCBI Taxonomy" id="188932"/>
    <lineage>
        <taxon>Bacteria</taxon>
        <taxon>Pseudomonadati</taxon>
        <taxon>Bacteroidota</taxon>
        <taxon>Sphingobacteriia</taxon>
        <taxon>Sphingobacteriales</taxon>
        <taxon>Sphingobacteriaceae</taxon>
        <taxon>Pedobacter</taxon>
    </lineage>
</organism>
<gene>
    <name evidence="2" type="ORF">HDF25_000874</name>
</gene>
<reference evidence="2 3" key="1">
    <citation type="submission" date="2020-08" db="EMBL/GenBank/DDBJ databases">
        <title>Genomic Encyclopedia of Type Strains, Phase IV (KMG-V): Genome sequencing to study the core and pangenomes of soil and plant-associated prokaryotes.</title>
        <authorList>
            <person name="Whitman W."/>
        </authorList>
    </citation>
    <scope>NUCLEOTIDE SEQUENCE [LARGE SCALE GENOMIC DNA]</scope>
    <source>
        <strain evidence="2 3">M2T3</strain>
    </source>
</reference>
<accession>A0A7X0MGV5</accession>
<dbReference type="EMBL" id="JACHCC010000002">
    <property type="protein sequence ID" value="MBB6498737.1"/>
    <property type="molecule type" value="Genomic_DNA"/>
</dbReference>
<dbReference type="AlphaFoldDB" id="A0A7X0MGV5"/>
<dbReference type="PANTHER" id="PTHR43162:SF1">
    <property type="entry name" value="PRESTALK A DIFFERENTIATION PROTEIN A"/>
    <property type="match status" value="1"/>
</dbReference>
<dbReference type="SUPFAM" id="SSF51735">
    <property type="entry name" value="NAD(P)-binding Rossmann-fold domains"/>
    <property type="match status" value="1"/>
</dbReference>
<dbReference type="RefSeq" id="WP_184623136.1">
    <property type="nucleotide sequence ID" value="NZ_JACHCC010000002.1"/>
</dbReference>
<dbReference type="InterPro" id="IPR051604">
    <property type="entry name" value="Ergot_Alk_Oxidoreductase"/>
</dbReference>
<dbReference type="Gene3D" id="3.40.50.720">
    <property type="entry name" value="NAD(P)-binding Rossmann-like Domain"/>
    <property type="match status" value="1"/>
</dbReference>
<feature type="domain" description="NmrA-like" evidence="1">
    <location>
        <begin position="7"/>
        <end position="252"/>
    </location>
</feature>
<proteinExistence type="predicted"/>
<dbReference type="PANTHER" id="PTHR43162">
    <property type="match status" value="1"/>
</dbReference>
<dbReference type="Gene3D" id="3.90.25.10">
    <property type="entry name" value="UDP-galactose 4-epimerase, domain 1"/>
    <property type="match status" value="1"/>
</dbReference>
<comment type="caution">
    <text evidence="2">The sequence shown here is derived from an EMBL/GenBank/DDBJ whole genome shotgun (WGS) entry which is preliminary data.</text>
</comment>
<dbReference type="CDD" id="cd05269">
    <property type="entry name" value="TMR_SDR_a"/>
    <property type="match status" value="1"/>
</dbReference>
<evidence type="ECO:0000259" key="1">
    <source>
        <dbReference type="Pfam" id="PF05368"/>
    </source>
</evidence>
<dbReference type="Proteomes" id="UP000521017">
    <property type="component" value="Unassembled WGS sequence"/>
</dbReference>
<evidence type="ECO:0000313" key="3">
    <source>
        <dbReference type="Proteomes" id="UP000521017"/>
    </source>
</evidence>
<dbReference type="InterPro" id="IPR036291">
    <property type="entry name" value="NAD(P)-bd_dom_sf"/>
</dbReference>